<keyword evidence="3 8" id="KW-0479">Metal-binding</keyword>
<keyword evidence="4 8" id="KW-0276">Fatty acid metabolism</keyword>
<dbReference type="InterPro" id="IPR004568">
    <property type="entry name" value="Ppantetheine-prot_Trfase_dom"/>
</dbReference>
<dbReference type="InterPro" id="IPR008278">
    <property type="entry name" value="4-PPantetheinyl_Trfase_dom"/>
</dbReference>
<dbReference type="InterPro" id="IPR037143">
    <property type="entry name" value="4-PPantetheinyl_Trfase_dom_sf"/>
</dbReference>
<evidence type="ECO:0000256" key="1">
    <source>
        <dbReference type="ARBA" id="ARBA00022516"/>
    </source>
</evidence>
<accession>K1LYB8</accession>
<dbReference type="RefSeq" id="WP_009185247.1">
    <property type="nucleotide sequence ID" value="NZ_AMGM01000032.1"/>
</dbReference>
<feature type="binding site" evidence="8">
    <location>
        <position position="6"/>
    </location>
    <ligand>
        <name>Mg(2+)</name>
        <dbReference type="ChEBI" id="CHEBI:18420"/>
    </ligand>
</feature>
<keyword evidence="11" id="KW-1185">Reference proteome</keyword>
<dbReference type="Proteomes" id="UP000004478">
    <property type="component" value="Unassembled WGS sequence"/>
</dbReference>
<evidence type="ECO:0000256" key="2">
    <source>
        <dbReference type="ARBA" id="ARBA00022679"/>
    </source>
</evidence>
<reference evidence="10 11" key="1">
    <citation type="journal article" date="2012" name="J. Bacteriol.">
        <title>Draft Genome Sequence of Cecembia lonarensis Strain LW9T, Isolated from Lonar Lake, a Haloalkaline Lake in India.</title>
        <authorList>
            <person name="Shivaji S."/>
            <person name="Ara S."/>
            <person name="Singh A."/>
            <person name="Pinnaka A.K."/>
        </authorList>
    </citation>
    <scope>NUCLEOTIDE SEQUENCE [LARGE SCALE GENOMIC DNA]</scope>
    <source>
        <strain evidence="10 11">LW9</strain>
    </source>
</reference>
<protein>
    <recommendedName>
        <fullName evidence="8">Holo-[acyl-carrier-protein] synthase</fullName>
        <shortName evidence="8">Holo-ACP synthase</shortName>
        <ecNumber evidence="8">2.7.8.7</ecNumber>
    </recommendedName>
    <alternativeName>
        <fullName evidence="8">4'-phosphopantetheinyl transferase AcpS</fullName>
    </alternativeName>
</protein>
<dbReference type="SUPFAM" id="SSF56214">
    <property type="entry name" value="4'-phosphopantetheinyl transferase"/>
    <property type="match status" value="1"/>
</dbReference>
<comment type="subcellular location">
    <subcellularLocation>
        <location evidence="8">Cytoplasm</location>
    </subcellularLocation>
</comment>
<keyword evidence="2 8" id="KW-0808">Transferase</keyword>
<comment type="cofactor">
    <cofactor evidence="8">
        <name>Mg(2+)</name>
        <dbReference type="ChEBI" id="CHEBI:18420"/>
    </cofactor>
</comment>
<dbReference type="Gene3D" id="3.90.470.20">
    <property type="entry name" value="4'-phosphopantetheinyl transferase domain"/>
    <property type="match status" value="1"/>
</dbReference>
<dbReference type="GO" id="GO:0006633">
    <property type="term" value="P:fatty acid biosynthetic process"/>
    <property type="evidence" value="ECO:0007669"/>
    <property type="project" value="UniProtKB-UniRule"/>
</dbReference>
<dbReference type="GO" id="GO:0008897">
    <property type="term" value="F:holo-[acyl-carrier-protein] synthase activity"/>
    <property type="evidence" value="ECO:0007669"/>
    <property type="project" value="UniProtKB-UniRule"/>
</dbReference>
<dbReference type="EC" id="2.7.8.7" evidence="8"/>
<evidence type="ECO:0000256" key="7">
    <source>
        <dbReference type="ARBA" id="ARBA00023160"/>
    </source>
</evidence>
<comment type="similarity">
    <text evidence="8">Belongs to the P-Pant transferase superfamily. AcpS family.</text>
</comment>
<evidence type="ECO:0000256" key="8">
    <source>
        <dbReference type="HAMAP-Rule" id="MF_00101"/>
    </source>
</evidence>
<evidence type="ECO:0000313" key="11">
    <source>
        <dbReference type="Proteomes" id="UP000004478"/>
    </source>
</evidence>
<gene>
    <name evidence="8" type="primary">acpS</name>
    <name evidence="10" type="ORF">B879_02217</name>
</gene>
<comment type="function">
    <text evidence="8">Transfers the 4'-phosphopantetheine moiety from coenzyme A to a Ser of acyl-carrier-protein.</text>
</comment>
<dbReference type="EMBL" id="AMGM01000032">
    <property type="protein sequence ID" value="EKB49119.1"/>
    <property type="molecule type" value="Genomic_DNA"/>
</dbReference>
<comment type="caution">
    <text evidence="10">The sequence shown here is derived from an EMBL/GenBank/DDBJ whole genome shotgun (WGS) entry which is preliminary data.</text>
</comment>
<organism evidence="10 11">
    <name type="scientific">Cecembia lonarensis (strain CCUG 58316 / KCTC 22772 / LW9)</name>
    <dbReference type="NCBI Taxonomy" id="1225176"/>
    <lineage>
        <taxon>Bacteria</taxon>
        <taxon>Pseudomonadati</taxon>
        <taxon>Bacteroidota</taxon>
        <taxon>Cytophagia</taxon>
        <taxon>Cytophagales</taxon>
        <taxon>Cyclobacteriaceae</taxon>
        <taxon>Cecembia</taxon>
    </lineage>
</organism>
<name>K1LYB8_CECL9</name>
<keyword evidence="7 8" id="KW-0275">Fatty acid biosynthesis</keyword>
<comment type="catalytic activity">
    <reaction evidence="8">
        <text>apo-[ACP] + CoA = holo-[ACP] + adenosine 3',5'-bisphosphate + H(+)</text>
        <dbReference type="Rhea" id="RHEA:12068"/>
        <dbReference type="Rhea" id="RHEA-COMP:9685"/>
        <dbReference type="Rhea" id="RHEA-COMP:9690"/>
        <dbReference type="ChEBI" id="CHEBI:15378"/>
        <dbReference type="ChEBI" id="CHEBI:29999"/>
        <dbReference type="ChEBI" id="CHEBI:57287"/>
        <dbReference type="ChEBI" id="CHEBI:58343"/>
        <dbReference type="ChEBI" id="CHEBI:64479"/>
        <dbReference type="EC" id="2.7.8.7"/>
    </reaction>
</comment>
<dbReference type="AlphaFoldDB" id="K1LYB8"/>
<dbReference type="InterPro" id="IPR002582">
    <property type="entry name" value="ACPS"/>
</dbReference>
<dbReference type="OrthoDB" id="517356at2"/>
<keyword evidence="6 8" id="KW-0443">Lipid metabolism</keyword>
<evidence type="ECO:0000256" key="5">
    <source>
        <dbReference type="ARBA" id="ARBA00022842"/>
    </source>
</evidence>
<evidence type="ECO:0000256" key="3">
    <source>
        <dbReference type="ARBA" id="ARBA00022723"/>
    </source>
</evidence>
<dbReference type="GO" id="GO:0000287">
    <property type="term" value="F:magnesium ion binding"/>
    <property type="evidence" value="ECO:0007669"/>
    <property type="project" value="UniProtKB-UniRule"/>
</dbReference>
<evidence type="ECO:0000256" key="4">
    <source>
        <dbReference type="ARBA" id="ARBA00022832"/>
    </source>
</evidence>
<evidence type="ECO:0000313" key="10">
    <source>
        <dbReference type="EMBL" id="EKB49119.1"/>
    </source>
</evidence>
<feature type="binding site" evidence="8">
    <location>
        <position position="54"/>
    </location>
    <ligand>
        <name>Mg(2+)</name>
        <dbReference type="ChEBI" id="CHEBI:18420"/>
    </ligand>
</feature>
<dbReference type="Pfam" id="PF01648">
    <property type="entry name" value="ACPS"/>
    <property type="match status" value="1"/>
</dbReference>
<dbReference type="GO" id="GO:0005737">
    <property type="term" value="C:cytoplasm"/>
    <property type="evidence" value="ECO:0007669"/>
    <property type="project" value="UniProtKB-SubCell"/>
</dbReference>
<evidence type="ECO:0000259" key="9">
    <source>
        <dbReference type="Pfam" id="PF01648"/>
    </source>
</evidence>
<proteinExistence type="inferred from homology"/>
<dbReference type="NCBIfam" id="TIGR00556">
    <property type="entry name" value="pantethn_trn"/>
    <property type="match status" value="1"/>
</dbReference>
<evidence type="ECO:0000256" key="6">
    <source>
        <dbReference type="ARBA" id="ARBA00023098"/>
    </source>
</evidence>
<keyword evidence="8" id="KW-0963">Cytoplasm</keyword>
<keyword evidence="1 8" id="KW-0444">Lipid biosynthesis</keyword>
<sequence>MFVGTDIENISRLENLLVRKPQLVKKIFYESEWVYAFSKASPASTLTGIWCAKEAVLKALSPQIEVAITDIEIVKHAKGYPLPVVHHPFFDHSNYAISVSISHTREVAMASAVLYIGSLVRN</sequence>
<keyword evidence="5 8" id="KW-0460">Magnesium</keyword>
<dbReference type="HAMAP" id="MF_00101">
    <property type="entry name" value="AcpS"/>
    <property type="match status" value="1"/>
</dbReference>
<feature type="domain" description="4'-phosphopantetheinyl transferase" evidence="9">
    <location>
        <begin position="3"/>
        <end position="93"/>
    </location>
</feature>